<dbReference type="PANTHER" id="PTHR30213">
    <property type="entry name" value="INNER MEMBRANE PROTEIN YHJD"/>
    <property type="match status" value="1"/>
</dbReference>
<keyword evidence="3 6" id="KW-0812">Transmembrane</keyword>
<dbReference type="PIRSF" id="PIRSF035875">
    <property type="entry name" value="RNase_BN"/>
    <property type="match status" value="1"/>
</dbReference>
<evidence type="ECO:0008006" key="9">
    <source>
        <dbReference type="Google" id="ProtNLM"/>
    </source>
</evidence>
<evidence type="ECO:0000256" key="5">
    <source>
        <dbReference type="ARBA" id="ARBA00023136"/>
    </source>
</evidence>
<evidence type="ECO:0000256" key="2">
    <source>
        <dbReference type="ARBA" id="ARBA00022475"/>
    </source>
</evidence>
<dbReference type="GO" id="GO:0005886">
    <property type="term" value="C:plasma membrane"/>
    <property type="evidence" value="ECO:0007669"/>
    <property type="project" value="UniProtKB-SubCell"/>
</dbReference>
<evidence type="ECO:0000256" key="4">
    <source>
        <dbReference type="ARBA" id="ARBA00022989"/>
    </source>
</evidence>
<comment type="subcellular location">
    <subcellularLocation>
        <location evidence="1">Cell membrane</location>
        <topology evidence="1">Multi-pass membrane protein</topology>
    </subcellularLocation>
</comment>
<feature type="transmembrane region" description="Helical" evidence="6">
    <location>
        <begin position="36"/>
        <end position="62"/>
    </location>
</feature>
<feature type="transmembrane region" description="Helical" evidence="6">
    <location>
        <begin position="217"/>
        <end position="241"/>
    </location>
</feature>
<keyword evidence="8" id="KW-1185">Reference proteome</keyword>
<keyword evidence="5 6" id="KW-0472">Membrane</keyword>
<gene>
    <name evidence="7" type="ORF">S23_64200</name>
</gene>
<sequence length="307" mass="33251">MWRTGAPGQAVKAIRTIYVVVEDAFYTFLADDGWAIASHIALSSLMALFPFLIVLTSLAGFFGSKELADQAAGLMLQVWPSQVADSLSGEIHDVLTTTRSGALTIGAVLSVYFASNGVEALRVALNRAYAVVEMRRWYWLRLESIGYTLVAAFTALAMAFLIVLGPLVIEAARRYIPLFVESNESILTWLRYGITVGALVVALLILHAWLPAGRRGLLQILPGIIFTIVASLISGIVFGQYLARFANNYVTMYAGLASVIIALVFLYFIAAIFVYGGELNAAIIKSRLPHGVSLQAAQSLKPSETQA</sequence>
<feature type="transmembrane region" description="Helical" evidence="6">
    <location>
        <begin position="144"/>
        <end position="169"/>
    </location>
</feature>
<evidence type="ECO:0000313" key="7">
    <source>
        <dbReference type="EMBL" id="BAL79602.1"/>
    </source>
</evidence>
<dbReference type="EMBL" id="AP012279">
    <property type="protein sequence ID" value="BAL79602.1"/>
    <property type="molecule type" value="Genomic_DNA"/>
</dbReference>
<feature type="transmembrane region" description="Helical" evidence="6">
    <location>
        <begin position="253"/>
        <end position="277"/>
    </location>
</feature>
<dbReference type="Pfam" id="PF03631">
    <property type="entry name" value="Virul_fac_BrkB"/>
    <property type="match status" value="1"/>
</dbReference>
<evidence type="ECO:0000256" key="6">
    <source>
        <dbReference type="SAM" id="Phobius"/>
    </source>
</evidence>
<keyword evidence="4 6" id="KW-1133">Transmembrane helix</keyword>
<evidence type="ECO:0000256" key="3">
    <source>
        <dbReference type="ARBA" id="ARBA00022692"/>
    </source>
</evidence>
<protein>
    <recommendedName>
        <fullName evidence="9">YihY/virulence factor BrkB family protein</fullName>
    </recommendedName>
</protein>
<dbReference type="Proteomes" id="UP000007886">
    <property type="component" value="Chromosome"/>
</dbReference>
<dbReference type="InterPro" id="IPR017039">
    <property type="entry name" value="Virul_fac_BrkB"/>
</dbReference>
<name>A0AAI8MK66_9BRAD</name>
<organism evidence="7 8">
    <name type="scientific">Bradyrhizobium cosmicum</name>
    <dbReference type="NCBI Taxonomy" id="1404864"/>
    <lineage>
        <taxon>Bacteria</taxon>
        <taxon>Pseudomonadati</taxon>
        <taxon>Pseudomonadota</taxon>
        <taxon>Alphaproteobacteria</taxon>
        <taxon>Hyphomicrobiales</taxon>
        <taxon>Nitrobacteraceae</taxon>
        <taxon>Bradyrhizobium</taxon>
    </lineage>
</organism>
<dbReference type="PANTHER" id="PTHR30213:SF0">
    <property type="entry name" value="UPF0761 MEMBRANE PROTEIN YIHY"/>
    <property type="match status" value="1"/>
</dbReference>
<keyword evidence="2" id="KW-1003">Cell membrane</keyword>
<reference evidence="7 8" key="1">
    <citation type="journal article" date="2012" name="Microbes Environ.">
        <title>Complete genome sequence of Bradyrhizobium sp. S23321: insights into symbiosis evolution in soil oligotrophs.</title>
        <authorList>
            <person name="Okubo T."/>
            <person name="Tsukui T."/>
            <person name="Maita H."/>
            <person name="Okamoto S."/>
            <person name="Oshima K."/>
            <person name="Fujisawa T."/>
            <person name="Saito A."/>
            <person name="Futamata H."/>
            <person name="Hattori R."/>
            <person name="Shimomura Y."/>
            <person name="Haruta S."/>
            <person name="Morimoto S."/>
            <person name="Wang Y."/>
            <person name="Sakai Y."/>
            <person name="Hattori M."/>
            <person name="Aizawa S."/>
            <person name="Nagashima K.V.P."/>
            <person name="Masuda S."/>
            <person name="Hattori T."/>
            <person name="Yamashita A."/>
            <person name="Bao Z."/>
            <person name="Hayatsu M."/>
            <person name="Kajiya-Kanegae H."/>
            <person name="Yoshinaga I."/>
            <person name="Sakamoto K."/>
            <person name="Toyota K."/>
            <person name="Nakao M."/>
            <person name="Kohara M."/>
            <person name="Anda M."/>
            <person name="Niwa R."/>
            <person name="Jung-Hwan P."/>
            <person name="Sameshima-Saito R."/>
            <person name="Tokuda S."/>
            <person name="Yamamoto S."/>
            <person name="Yamamoto S."/>
            <person name="Yokoyama T."/>
            <person name="Akutsu T."/>
            <person name="Nakamura Y."/>
            <person name="Nakahira-Yanaka Y."/>
            <person name="Takada Hoshino Y."/>
            <person name="Hirakawa H."/>
            <person name="Mitsui H."/>
            <person name="Terasawa K."/>
            <person name="Itakura M."/>
            <person name="Sato S."/>
            <person name="Ikeda-Ohtsubo W."/>
            <person name="Sakakura N."/>
            <person name="Kaminuma E."/>
            <person name="Minamisawa K."/>
        </authorList>
    </citation>
    <scope>NUCLEOTIDE SEQUENCE [LARGE SCALE GENOMIC DNA]</scope>
    <source>
        <strain evidence="7 8">S23321</strain>
    </source>
</reference>
<dbReference type="AlphaFoldDB" id="A0AAI8MK66"/>
<feature type="transmembrane region" description="Helical" evidence="6">
    <location>
        <begin position="189"/>
        <end position="210"/>
    </location>
</feature>
<evidence type="ECO:0000256" key="1">
    <source>
        <dbReference type="ARBA" id="ARBA00004651"/>
    </source>
</evidence>
<dbReference type="KEGG" id="brs:S23_64200"/>
<proteinExistence type="predicted"/>
<evidence type="ECO:0000313" key="8">
    <source>
        <dbReference type="Proteomes" id="UP000007886"/>
    </source>
</evidence>
<accession>A0AAI8MK66</accession>